<name>A0A4Q7LH02_9BURK</name>
<dbReference type="AlphaFoldDB" id="A0A4Q7LH02"/>
<evidence type="ECO:0000256" key="1">
    <source>
        <dbReference type="SAM" id="SignalP"/>
    </source>
</evidence>
<feature type="signal peptide" evidence="1">
    <location>
        <begin position="1"/>
        <end position="29"/>
    </location>
</feature>
<protein>
    <submittedName>
        <fullName evidence="2">Uncharacterized protein DUF4331</fullName>
    </submittedName>
</protein>
<dbReference type="InterPro" id="IPR025566">
    <property type="entry name" value="DUF4331"/>
</dbReference>
<reference evidence="2 3" key="1">
    <citation type="submission" date="2019-02" db="EMBL/GenBank/DDBJ databases">
        <title>Genomic Encyclopedia of Type Strains, Phase IV (KMG-IV): sequencing the most valuable type-strain genomes for metagenomic binning, comparative biology and taxonomic classification.</title>
        <authorList>
            <person name="Goeker M."/>
        </authorList>
    </citation>
    <scope>NUCLEOTIDE SEQUENCE [LARGE SCALE GENOMIC DNA]</scope>
    <source>
        <strain evidence="2 3">DSM 10617</strain>
    </source>
</reference>
<gene>
    <name evidence="2" type="ORF">EV685_3010</name>
</gene>
<keyword evidence="1" id="KW-0732">Signal</keyword>
<organism evidence="2 3">
    <name type="scientific">Sphaerotilus mobilis</name>
    <dbReference type="NCBI Taxonomy" id="47994"/>
    <lineage>
        <taxon>Bacteria</taxon>
        <taxon>Pseudomonadati</taxon>
        <taxon>Pseudomonadota</taxon>
        <taxon>Betaproteobacteria</taxon>
        <taxon>Burkholderiales</taxon>
        <taxon>Sphaerotilaceae</taxon>
        <taxon>Sphaerotilus</taxon>
    </lineage>
</organism>
<dbReference type="EMBL" id="SGWV01000010">
    <property type="protein sequence ID" value="RZS53382.1"/>
    <property type="molecule type" value="Genomic_DNA"/>
</dbReference>
<evidence type="ECO:0000313" key="3">
    <source>
        <dbReference type="Proteomes" id="UP000293433"/>
    </source>
</evidence>
<sequence>MTRSILNVRPHALALAALAAFALAPSAQASSHREAPFLTTAPKVDATDFYLFNSYETGRSGYVTLIANYQPLQDAYGGPNYFSLDPNALYEIHLDNSGDGREDLTFQFRFRNQLNKVALDIGGTRVPIPLIQAGAVANVRDASLNLQETYTVDLVRGDRRKGSKSALTNVVGTSAVFDKPVDHIGVKTIADYPAYAAKHVHTVNIPGCAMPGKVFVGQRKDPFAVNLGTIFDLVNAPASVLTNPALINAAPNPLADKNVTTLALEVHKSCLLAGSGNDPVIGGWTTASLRQGRLLNGTPGAGHQVSEKAGGAWTQVSRLGNPLVNEVVIGLPDKDRFNASKPKDDLQFAAYVTNPTLPRLLEIALDTPAGGLAPSNLPRTDLLNTFLTGIAGVNRPAGTVTPAEMLRLNTAIAAVPLAQQNRLGVAGEVIRVGGAGNLGAATDLAGFPNGRRPNDDVVDIALVAVAGGLCVLNSEATLGAITAGSNANVLGLNTFAIPGSATLSSECRIGKVPLGATSAALHDAVDQASDANKASYLAGFPYLATPIGGTRN</sequence>
<proteinExistence type="predicted"/>
<feature type="chain" id="PRO_5020363878" evidence="1">
    <location>
        <begin position="30"/>
        <end position="552"/>
    </location>
</feature>
<dbReference type="OrthoDB" id="525451at2"/>
<evidence type="ECO:0000313" key="2">
    <source>
        <dbReference type="EMBL" id="RZS53382.1"/>
    </source>
</evidence>
<dbReference type="RefSeq" id="WP_130482822.1">
    <property type="nucleotide sequence ID" value="NZ_SGWV01000010.1"/>
</dbReference>
<dbReference type="Proteomes" id="UP000293433">
    <property type="component" value="Unassembled WGS sequence"/>
</dbReference>
<accession>A0A4Q7LH02</accession>
<dbReference type="Pfam" id="PF14224">
    <property type="entry name" value="DUF4331"/>
    <property type="match status" value="1"/>
</dbReference>
<keyword evidence="3" id="KW-1185">Reference proteome</keyword>
<comment type="caution">
    <text evidence="2">The sequence shown here is derived from an EMBL/GenBank/DDBJ whole genome shotgun (WGS) entry which is preliminary data.</text>
</comment>